<evidence type="ECO:0000256" key="14">
    <source>
        <dbReference type="ARBA" id="ARBA00022989"/>
    </source>
</evidence>
<keyword evidence="16" id="KW-0675">Receptor</keyword>
<dbReference type="InterPro" id="IPR011009">
    <property type="entry name" value="Kinase-like_dom_sf"/>
</dbReference>
<dbReference type="FunFam" id="1.10.510.10:FF:000240">
    <property type="entry name" value="Lectin-domain containing receptor kinase A4.3"/>
    <property type="match status" value="1"/>
</dbReference>
<dbReference type="Proteomes" id="UP000324705">
    <property type="component" value="Chromosome 7A"/>
</dbReference>
<dbReference type="InterPro" id="IPR013320">
    <property type="entry name" value="ConA-like_dom_sf"/>
</dbReference>
<dbReference type="SUPFAM" id="SSF56112">
    <property type="entry name" value="Protein kinase-like (PK-like)"/>
    <property type="match status" value="1"/>
</dbReference>
<dbReference type="Gramene" id="TRITD7Av1G041940.1">
    <property type="protein sequence ID" value="TRITD7Av1G041940.1"/>
    <property type="gene ID" value="TRITD7Av1G041940"/>
</dbReference>
<feature type="binding site" evidence="18">
    <location>
        <position position="403"/>
    </location>
    <ligand>
        <name>ATP</name>
        <dbReference type="ChEBI" id="CHEBI:30616"/>
    </ligand>
</feature>
<dbReference type="Pfam" id="PF00069">
    <property type="entry name" value="Pkinase"/>
    <property type="match status" value="1"/>
</dbReference>
<evidence type="ECO:0000256" key="13">
    <source>
        <dbReference type="ARBA" id="ARBA00022840"/>
    </source>
</evidence>
<evidence type="ECO:0000256" key="10">
    <source>
        <dbReference type="ARBA" id="ARBA00022734"/>
    </source>
</evidence>
<comment type="similarity">
    <text evidence="3">In the C-terminal section; belongs to the protein kinase superfamily. Ser/Thr protein kinase family.</text>
</comment>
<gene>
    <name evidence="21" type="ORF">TRITD_7Av1G041940</name>
</gene>
<evidence type="ECO:0000256" key="8">
    <source>
        <dbReference type="ARBA" id="ARBA00022692"/>
    </source>
</evidence>
<keyword evidence="8 19" id="KW-0812">Transmembrane</keyword>
<dbReference type="GO" id="GO:0005886">
    <property type="term" value="C:plasma membrane"/>
    <property type="evidence" value="ECO:0007669"/>
    <property type="project" value="UniProtKB-SubCell"/>
</dbReference>
<dbReference type="CDD" id="cd06899">
    <property type="entry name" value="lectin_legume_LecRK_Arcelin_ConA"/>
    <property type="match status" value="1"/>
</dbReference>
<protein>
    <recommendedName>
        <fullName evidence="4">non-specific serine/threonine protein kinase</fullName>
        <ecNumber evidence="4">2.7.11.1</ecNumber>
    </recommendedName>
</protein>
<comment type="similarity">
    <text evidence="2">In the N-terminal section; belongs to the leguminous lectin family.</text>
</comment>
<feature type="transmembrane region" description="Helical" evidence="19">
    <location>
        <begin position="321"/>
        <end position="341"/>
    </location>
</feature>
<keyword evidence="6" id="KW-0723">Serine/threonine-protein kinase</keyword>
<name>A0A9R0Z477_TRITD</name>
<keyword evidence="17" id="KW-0325">Glycoprotein</keyword>
<organism evidence="21 22">
    <name type="scientific">Triticum turgidum subsp. durum</name>
    <name type="common">Durum wheat</name>
    <name type="synonym">Triticum durum</name>
    <dbReference type="NCBI Taxonomy" id="4567"/>
    <lineage>
        <taxon>Eukaryota</taxon>
        <taxon>Viridiplantae</taxon>
        <taxon>Streptophyta</taxon>
        <taxon>Embryophyta</taxon>
        <taxon>Tracheophyta</taxon>
        <taxon>Spermatophyta</taxon>
        <taxon>Magnoliopsida</taxon>
        <taxon>Liliopsida</taxon>
        <taxon>Poales</taxon>
        <taxon>Poaceae</taxon>
        <taxon>BOP clade</taxon>
        <taxon>Pooideae</taxon>
        <taxon>Triticodae</taxon>
        <taxon>Triticeae</taxon>
        <taxon>Triticinae</taxon>
        <taxon>Triticum</taxon>
    </lineage>
</organism>
<keyword evidence="14 19" id="KW-1133">Transmembrane helix</keyword>
<evidence type="ECO:0000256" key="9">
    <source>
        <dbReference type="ARBA" id="ARBA00022729"/>
    </source>
</evidence>
<evidence type="ECO:0000256" key="2">
    <source>
        <dbReference type="ARBA" id="ARBA00008536"/>
    </source>
</evidence>
<dbReference type="Gene3D" id="3.30.200.20">
    <property type="entry name" value="Phosphorylase Kinase, domain 1"/>
    <property type="match status" value="1"/>
</dbReference>
<dbReference type="Gene3D" id="1.10.510.10">
    <property type="entry name" value="Transferase(Phosphotransferase) domain 1"/>
    <property type="match status" value="1"/>
</dbReference>
<dbReference type="GO" id="GO:0030246">
    <property type="term" value="F:carbohydrate binding"/>
    <property type="evidence" value="ECO:0007669"/>
    <property type="project" value="UniProtKB-KW"/>
</dbReference>
<evidence type="ECO:0000256" key="3">
    <source>
        <dbReference type="ARBA" id="ARBA00010217"/>
    </source>
</evidence>
<keyword evidence="5" id="KW-1003">Cell membrane</keyword>
<dbReference type="PROSITE" id="PS00108">
    <property type="entry name" value="PROTEIN_KINASE_ST"/>
    <property type="match status" value="1"/>
</dbReference>
<dbReference type="InterPro" id="IPR050528">
    <property type="entry name" value="L-type_Lectin-RKs"/>
</dbReference>
<evidence type="ECO:0000256" key="5">
    <source>
        <dbReference type="ARBA" id="ARBA00022475"/>
    </source>
</evidence>
<evidence type="ECO:0000313" key="22">
    <source>
        <dbReference type="Proteomes" id="UP000324705"/>
    </source>
</evidence>
<dbReference type="Pfam" id="PF00139">
    <property type="entry name" value="Lectin_legB"/>
    <property type="match status" value="1"/>
</dbReference>
<evidence type="ECO:0000256" key="16">
    <source>
        <dbReference type="ARBA" id="ARBA00023170"/>
    </source>
</evidence>
<dbReference type="InterPro" id="IPR000719">
    <property type="entry name" value="Prot_kinase_dom"/>
</dbReference>
<evidence type="ECO:0000259" key="20">
    <source>
        <dbReference type="PROSITE" id="PS50011"/>
    </source>
</evidence>
<dbReference type="PROSITE" id="PS00307">
    <property type="entry name" value="LECTIN_LEGUME_BETA"/>
    <property type="match status" value="1"/>
</dbReference>
<keyword evidence="15 19" id="KW-0472">Membrane</keyword>
<keyword evidence="13 18" id="KW-0067">ATP-binding</keyword>
<dbReference type="AlphaFoldDB" id="A0A9R0Z477"/>
<evidence type="ECO:0000256" key="15">
    <source>
        <dbReference type="ARBA" id="ARBA00023136"/>
    </source>
</evidence>
<keyword evidence="9" id="KW-0732">Signal</keyword>
<dbReference type="InterPro" id="IPR017441">
    <property type="entry name" value="Protein_kinase_ATP_BS"/>
</dbReference>
<feature type="domain" description="Protein kinase" evidence="20">
    <location>
        <begin position="374"/>
        <end position="649"/>
    </location>
</feature>
<dbReference type="EMBL" id="LT934123">
    <property type="protein sequence ID" value="VAI71073.1"/>
    <property type="molecule type" value="Genomic_DNA"/>
</dbReference>
<keyword evidence="22" id="KW-1185">Reference proteome</keyword>
<evidence type="ECO:0000256" key="4">
    <source>
        <dbReference type="ARBA" id="ARBA00012513"/>
    </source>
</evidence>
<evidence type="ECO:0000256" key="11">
    <source>
        <dbReference type="ARBA" id="ARBA00022741"/>
    </source>
</evidence>
<dbReference type="SUPFAM" id="SSF49899">
    <property type="entry name" value="Concanavalin A-like lectins/glucanases"/>
    <property type="match status" value="1"/>
</dbReference>
<dbReference type="SMART" id="SM00220">
    <property type="entry name" value="S_TKc"/>
    <property type="match status" value="1"/>
</dbReference>
<dbReference type="EC" id="2.7.11.1" evidence="4"/>
<accession>A0A9R0Z477</accession>
<reference evidence="21 22" key="1">
    <citation type="submission" date="2017-09" db="EMBL/GenBank/DDBJ databases">
        <authorList>
            <consortium name="International Durum Wheat Genome Sequencing Consortium (IDWGSC)"/>
            <person name="Milanesi L."/>
        </authorList>
    </citation>
    <scope>NUCLEOTIDE SEQUENCE [LARGE SCALE GENOMIC DNA]</scope>
    <source>
        <strain evidence="22">cv. Svevo</strain>
    </source>
</reference>
<evidence type="ECO:0000256" key="1">
    <source>
        <dbReference type="ARBA" id="ARBA00004251"/>
    </source>
</evidence>
<dbReference type="GO" id="GO:0002229">
    <property type="term" value="P:defense response to oomycetes"/>
    <property type="evidence" value="ECO:0007669"/>
    <property type="project" value="UniProtKB-ARBA"/>
</dbReference>
<dbReference type="InterPro" id="IPR001220">
    <property type="entry name" value="Legume_lectin_dom"/>
</dbReference>
<sequence>MVVVSPATSRLGIILAGCLFSFLLSHDHVVIAHAATASPAPPLSFSFDFANTSDYSLQDLRFEGDAALNGDLVDLTCNSVESKENYYCKGRMSYNHPIPLYDKSTGEVASFATTFIFAIHLIPNRTKKGDGLTFFLSTYPSRLPPESSSNLLGLISSSDTSAVGEDRFVAVEFDTYSNPWDPTGASDHIGIDLSSVTSVSTTRLPSYSLNGTMTATITFVNTTRTLEAILHFDYSNHSLAAARVKTQLPDPLDALLPPVVAVGFSAATGGNTELHQIHSWSFNSTMAPRARETPTETPTWANNVQPEQGQVHATKGRDNSLIIGGAVVVALALVVIIWSILSWCRWTRTRDSFGTGTRLKRFEYREVSTATDGFSDKKKIGAGGFGVVYSGSLKADQPVAVKKILKDSRGEFKDFLAELDAVGRTGHGNVVRLEGWCCSINNFMFWCLHRQNVKLFLVYELVPNGNLHEHLHERPEVLSWARRYKIVKGIGSALHYLHHLCKPCILHRDIKPSNILLDHDFNAKLGDFGLSRVAQYDDDTSLITAVAVGTVDYMDPLCKKHGQVKLRPSSDVYSFGIVLLEILHGENNPDLLRKLHRDQPETFVSDAADKKLDGQFDKIEMERVIVLALQCCDLDESQRPSMAAAMLFLENGGELPPATPDRSKPP</sequence>
<dbReference type="GO" id="GO:0004674">
    <property type="term" value="F:protein serine/threonine kinase activity"/>
    <property type="evidence" value="ECO:0007669"/>
    <property type="project" value="UniProtKB-KW"/>
</dbReference>
<dbReference type="InterPro" id="IPR019825">
    <property type="entry name" value="Lectin_legB_Mn/Ca_BS"/>
</dbReference>
<dbReference type="InterPro" id="IPR008271">
    <property type="entry name" value="Ser/Thr_kinase_AS"/>
</dbReference>
<comment type="subcellular location">
    <subcellularLocation>
        <location evidence="1">Cell membrane</location>
        <topology evidence="1">Single-pass type I membrane protein</topology>
    </subcellularLocation>
</comment>
<evidence type="ECO:0000256" key="7">
    <source>
        <dbReference type="ARBA" id="ARBA00022679"/>
    </source>
</evidence>
<proteinExistence type="inferred from homology"/>
<keyword evidence="7" id="KW-0808">Transferase</keyword>
<dbReference type="GO" id="GO:0005524">
    <property type="term" value="F:ATP binding"/>
    <property type="evidence" value="ECO:0007669"/>
    <property type="project" value="UniProtKB-UniRule"/>
</dbReference>
<dbReference type="PROSITE" id="PS50011">
    <property type="entry name" value="PROTEIN_KINASE_DOM"/>
    <property type="match status" value="1"/>
</dbReference>
<dbReference type="PANTHER" id="PTHR27007">
    <property type="match status" value="1"/>
</dbReference>
<dbReference type="OMA" id="RFEYREV"/>
<evidence type="ECO:0000256" key="12">
    <source>
        <dbReference type="ARBA" id="ARBA00022777"/>
    </source>
</evidence>
<evidence type="ECO:0000256" key="19">
    <source>
        <dbReference type="SAM" id="Phobius"/>
    </source>
</evidence>
<keyword evidence="11 18" id="KW-0547">Nucleotide-binding</keyword>
<dbReference type="PROSITE" id="PS00107">
    <property type="entry name" value="PROTEIN_KINASE_ATP"/>
    <property type="match status" value="1"/>
</dbReference>
<evidence type="ECO:0000256" key="6">
    <source>
        <dbReference type="ARBA" id="ARBA00022527"/>
    </source>
</evidence>
<keyword evidence="12" id="KW-0418">Kinase</keyword>
<dbReference type="Gene3D" id="2.60.120.200">
    <property type="match status" value="1"/>
</dbReference>
<evidence type="ECO:0000256" key="17">
    <source>
        <dbReference type="ARBA" id="ARBA00023180"/>
    </source>
</evidence>
<evidence type="ECO:0000256" key="18">
    <source>
        <dbReference type="PROSITE-ProRule" id="PRU10141"/>
    </source>
</evidence>
<evidence type="ECO:0000313" key="21">
    <source>
        <dbReference type="EMBL" id="VAI71073.1"/>
    </source>
</evidence>
<keyword evidence="10" id="KW-0430">Lectin</keyword>